<dbReference type="CDD" id="cd22331">
    <property type="entry name" value="HinP1I-like"/>
    <property type="match status" value="1"/>
</dbReference>
<protein>
    <submittedName>
        <fullName evidence="1">Type II restriction endonuclease</fullName>
    </submittedName>
</protein>
<dbReference type="RefSeq" id="WP_012621914.1">
    <property type="nucleotide sequence ID" value="NZ_CP009158.1"/>
</dbReference>
<organism evidence="1">
    <name type="scientific">Glaesserella parasuis</name>
    <name type="common">Haemophilus parasuis</name>
    <dbReference type="NCBI Taxonomy" id="738"/>
    <lineage>
        <taxon>Bacteria</taxon>
        <taxon>Pseudomonadati</taxon>
        <taxon>Pseudomonadota</taxon>
        <taxon>Gammaproteobacteria</taxon>
        <taxon>Pasteurellales</taxon>
        <taxon>Pasteurellaceae</taxon>
        <taxon>Glaesserella</taxon>
    </lineage>
</organism>
<dbReference type="GO" id="GO:0004519">
    <property type="term" value="F:endonuclease activity"/>
    <property type="evidence" value="ECO:0007669"/>
    <property type="project" value="UniProtKB-KW"/>
</dbReference>
<dbReference type="Gene3D" id="3.40.1350.40">
    <property type="match status" value="2"/>
</dbReference>
<accession>A0A7S6Z2F0</accession>
<dbReference type="OMA" id="ANMLQFK"/>
<dbReference type="KEGG" id="hpas:JL26_02170"/>
<evidence type="ECO:0000313" key="1">
    <source>
        <dbReference type="EMBL" id="QOX05830.1"/>
    </source>
</evidence>
<keyword evidence="1" id="KW-0378">Hydrolase</keyword>
<name>A0A7S6Z2F0_GLAPU</name>
<sequence>MNLVELGSRTAHNGFKNEQDIAERFNQWQSSLEAQQWLTIMGYDLTKIMSVKAIVLHGYKADINVKIFVFMQEAVDIRNIQVKLVSNKKGFNQIDKRWVRNYQEMWNFDDRLLILLKYFTGELPPYLSGTKSKKRMFITEFSLEEQHLILNWFQQNKILVLTDIIRGRGDFSAEWVLVAQKIQNNARWVLKNINDVLQHYGQGDISISPRGSIKFGRITIQRKGGDNGRDTANMLQFKIDPTELFDI</sequence>
<dbReference type="EMBL" id="MW051510">
    <property type="protein sequence ID" value="QOX05830.1"/>
    <property type="molecule type" value="Genomic_DNA"/>
</dbReference>
<dbReference type="AlphaFoldDB" id="A0A7S6Z2F0"/>
<keyword evidence="1" id="KW-0255">Endonuclease</keyword>
<keyword evidence="1" id="KW-0540">Nuclease</keyword>
<proteinExistence type="predicted"/>
<dbReference type="SMR" id="A0A7S6Z2F0"/>
<dbReference type="InterPro" id="IPR021107">
    <property type="entry name" value="Restrct_endonuc_II_HinP1I"/>
</dbReference>
<dbReference type="GeneID" id="66619087"/>
<dbReference type="Pfam" id="PF11463">
    <property type="entry name" value="R-HINP1I"/>
    <property type="match status" value="1"/>
</dbReference>
<reference evidence="1" key="1">
    <citation type="submission" date="2020-09" db="EMBL/GenBank/DDBJ databases">
        <authorList>
            <person name="Hu G."/>
            <person name="Sun H."/>
        </authorList>
    </citation>
    <scope>NUCLEOTIDE SEQUENCE</scope>
    <source>
        <strain evidence="1">GHP1808</strain>
    </source>
</reference>